<feature type="active site" description="Proton donor/acceptor" evidence="12 14">
    <location>
        <position position="140"/>
    </location>
</feature>
<keyword evidence="7 12" id="KW-0220">Diaminopimelate biosynthesis</keyword>
<evidence type="ECO:0000256" key="1">
    <source>
        <dbReference type="ARBA" id="ARBA00003294"/>
    </source>
</evidence>
<accession>A0A2S6I372</accession>
<comment type="similarity">
    <text evidence="3 12 13">Belongs to the DapA family.</text>
</comment>
<feature type="site" description="Part of a proton relay during catalysis" evidence="12">
    <location>
        <position position="50"/>
    </location>
</feature>
<dbReference type="Gene3D" id="3.20.20.70">
    <property type="entry name" value="Aldolase class I"/>
    <property type="match status" value="1"/>
</dbReference>
<evidence type="ECO:0000256" key="7">
    <source>
        <dbReference type="ARBA" id="ARBA00022915"/>
    </source>
</evidence>
<evidence type="ECO:0000256" key="15">
    <source>
        <dbReference type="PIRSR" id="PIRSR001365-2"/>
    </source>
</evidence>
<dbReference type="Proteomes" id="UP000237662">
    <property type="component" value="Unassembled WGS sequence"/>
</dbReference>
<dbReference type="SMART" id="SM01130">
    <property type="entry name" value="DHDPS"/>
    <property type="match status" value="1"/>
</dbReference>
<evidence type="ECO:0000256" key="14">
    <source>
        <dbReference type="PIRSR" id="PIRSR001365-1"/>
    </source>
</evidence>
<keyword evidence="8 12" id="KW-0457">Lysine biosynthesis</keyword>
<comment type="subunit">
    <text evidence="12">Homotetramer; dimer of dimers.</text>
</comment>
<dbReference type="InterPro" id="IPR002220">
    <property type="entry name" value="DapA-like"/>
</dbReference>
<dbReference type="PROSITE" id="PS00666">
    <property type="entry name" value="DHDPS_2"/>
    <property type="match status" value="1"/>
</dbReference>
<keyword evidence="9 12" id="KW-0456">Lyase</keyword>
<organism evidence="16 17">
    <name type="scientific">Neolewinella xylanilytica</name>
    <dbReference type="NCBI Taxonomy" id="1514080"/>
    <lineage>
        <taxon>Bacteria</taxon>
        <taxon>Pseudomonadati</taxon>
        <taxon>Bacteroidota</taxon>
        <taxon>Saprospiria</taxon>
        <taxon>Saprospirales</taxon>
        <taxon>Lewinellaceae</taxon>
        <taxon>Neolewinella</taxon>
    </lineage>
</organism>
<evidence type="ECO:0000256" key="12">
    <source>
        <dbReference type="HAMAP-Rule" id="MF_00418"/>
    </source>
</evidence>
<comment type="catalytic activity">
    <reaction evidence="11 12">
        <text>L-aspartate 4-semialdehyde + pyruvate = (2S,4S)-4-hydroxy-2,3,4,5-tetrahydrodipicolinate + H2O + H(+)</text>
        <dbReference type="Rhea" id="RHEA:34171"/>
        <dbReference type="ChEBI" id="CHEBI:15361"/>
        <dbReference type="ChEBI" id="CHEBI:15377"/>
        <dbReference type="ChEBI" id="CHEBI:15378"/>
        <dbReference type="ChEBI" id="CHEBI:67139"/>
        <dbReference type="ChEBI" id="CHEBI:537519"/>
        <dbReference type="EC" id="4.3.3.7"/>
    </reaction>
</comment>
<dbReference type="InterPro" id="IPR005263">
    <property type="entry name" value="DapA"/>
</dbReference>
<proteinExistence type="inferred from homology"/>
<comment type="pathway">
    <text evidence="2 12">Amino-acid biosynthesis; L-lysine biosynthesis via DAP pathway; (S)-tetrahydrodipicolinate from L-aspartate: step 3/4.</text>
</comment>
<dbReference type="RefSeq" id="WP_104420016.1">
    <property type="nucleotide sequence ID" value="NZ_PTJC01000006.1"/>
</dbReference>
<evidence type="ECO:0000256" key="13">
    <source>
        <dbReference type="PIRNR" id="PIRNR001365"/>
    </source>
</evidence>
<evidence type="ECO:0000313" key="17">
    <source>
        <dbReference type="Proteomes" id="UP000237662"/>
    </source>
</evidence>
<dbReference type="PANTHER" id="PTHR12128:SF66">
    <property type="entry name" value="4-HYDROXY-2-OXOGLUTARATE ALDOLASE, MITOCHONDRIAL"/>
    <property type="match status" value="1"/>
</dbReference>
<gene>
    <name evidence="12" type="primary">dapA</name>
    <name evidence="16" type="ORF">CLV84_2420</name>
</gene>
<sequence>MNSPLPPFSGTGVALITPFSADKSIDYPALGRVIDHVIEGGVDYVVCLGTTGEAITLSTQECREVLDFTLRHVDERVPVVAGFFGGNYTERLAGFISGYNFDGVAGIMSSSPAYSKPPQEGIYQHFMRIAEVAPRPLIIYNVPGRTSSNVLPETILRLAESSDRFAAVKEASGNLGQATEILRHRPDRFGVLCGDDPLATAMIAVGGHGGISVIANALPGPFSRMVRAALDNDVHTARQLNFDMLDVHPLLYCEGNPVGIKAAVSALGLCENFLRVPLVPLSAPNAAKLRTVLSSVPGVAVS</sequence>
<evidence type="ECO:0000256" key="10">
    <source>
        <dbReference type="ARBA" id="ARBA00023270"/>
    </source>
</evidence>
<evidence type="ECO:0000256" key="11">
    <source>
        <dbReference type="ARBA" id="ARBA00047836"/>
    </source>
</evidence>
<keyword evidence="6 12" id="KW-0028">Amino-acid biosynthesis</keyword>
<protein>
    <recommendedName>
        <fullName evidence="4 12">4-hydroxy-tetrahydrodipicolinate synthase</fullName>
        <shortName evidence="12">HTPA synthase</shortName>
        <ecNumber evidence="4 12">4.3.3.7</ecNumber>
    </recommendedName>
</protein>
<dbReference type="UniPathway" id="UPA00034">
    <property type="reaction ID" value="UER00017"/>
</dbReference>
<keyword evidence="17" id="KW-1185">Reference proteome</keyword>
<dbReference type="HAMAP" id="MF_00418">
    <property type="entry name" value="DapA"/>
    <property type="match status" value="1"/>
</dbReference>
<dbReference type="PANTHER" id="PTHR12128">
    <property type="entry name" value="DIHYDRODIPICOLINATE SYNTHASE"/>
    <property type="match status" value="1"/>
</dbReference>
<evidence type="ECO:0000256" key="2">
    <source>
        <dbReference type="ARBA" id="ARBA00005120"/>
    </source>
</evidence>
<evidence type="ECO:0000256" key="6">
    <source>
        <dbReference type="ARBA" id="ARBA00022605"/>
    </source>
</evidence>
<evidence type="ECO:0000256" key="4">
    <source>
        <dbReference type="ARBA" id="ARBA00012086"/>
    </source>
</evidence>
<dbReference type="GO" id="GO:0005829">
    <property type="term" value="C:cytosol"/>
    <property type="evidence" value="ECO:0007669"/>
    <property type="project" value="TreeGrafter"/>
</dbReference>
<evidence type="ECO:0000256" key="8">
    <source>
        <dbReference type="ARBA" id="ARBA00023154"/>
    </source>
</evidence>
<dbReference type="EMBL" id="PTJC01000006">
    <property type="protein sequence ID" value="PPK85519.1"/>
    <property type="molecule type" value="Genomic_DNA"/>
</dbReference>
<dbReference type="AlphaFoldDB" id="A0A2S6I372"/>
<dbReference type="PRINTS" id="PR00146">
    <property type="entry name" value="DHPICSNTHASE"/>
</dbReference>
<dbReference type="EC" id="4.3.3.7" evidence="4 12"/>
<dbReference type="GO" id="GO:0008840">
    <property type="term" value="F:4-hydroxy-tetrahydrodipicolinate synthase activity"/>
    <property type="evidence" value="ECO:0007669"/>
    <property type="project" value="UniProtKB-UniRule"/>
</dbReference>
<dbReference type="OrthoDB" id="9782828at2"/>
<name>A0A2S6I372_9BACT</name>
<comment type="caution">
    <text evidence="16">The sequence shown here is derived from an EMBL/GenBank/DDBJ whole genome shotgun (WGS) entry which is preliminary data.</text>
</comment>
<keyword evidence="5 12" id="KW-0963">Cytoplasm</keyword>
<comment type="caution">
    <text evidence="12">Was originally thought to be a dihydrodipicolinate synthase (DHDPS), catalyzing the condensation of (S)-aspartate-beta-semialdehyde [(S)-ASA] and pyruvate to dihydrodipicolinate (DHDP). However, it was shown in E.coli that the product of the enzymatic reaction is not dihydrodipicolinate but in fact (4S)-4-hydroxy-2,3,4,5-tetrahydro-(2S)-dipicolinic acid (HTPA), and that the consecutive dehydration reaction leading to DHDP is not spontaneous but catalyzed by DapB.</text>
</comment>
<comment type="function">
    <text evidence="1 12">Catalyzes the condensation of (S)-aspartate-beta-semialdehyde [(S)-ASA] and pyruvate to 4-hydroxy-tetrahydrodipicolinate (HTPA).</text>
</comment>
<dbReference type="SUPFAM" id="SSF51569">
    <property type="entry name" value="Aldolase"/>
    <property type="match status" value="1"/>
</dbReference>
<dbReference type="PIRSF" id="PIRSF001365">
    <property type="entry name" value="DHDPS"/>
    <property type="match status" value="1"/>
</dbReference>
<dbReference type="GO" id="GO:0019877">
    <property type="term" value="P:diaminopimelate biosynthetic process"/>
    <property type="evidence" value="ECO:0007669"/>
    <property type="project" value="UniProtKB-UniRule"/>
</dbReference>
<evidence type="ECO:0000256" key="9">
    <source>
        <dbReference type="ARBA" id="ARBA00023239"/>
    </source>
</evidence>
<dbReference type="InterPro" id="IPR013785">
    <property type="entry name" value="Aldolase_TIM"/>
</dbReference>
<feature type="active site" description="Schiff-base intermediate with substrate" evidence="12 14">
    <location>
        <position position="169"/>
    </location>
</feature>
<feature type="site" description="Part of a proton relay during catalysis" evidence="12">
    <location>
        <position position="114"/>
    </location>
</feature>
<dbReference type="NCBIfam" id="TIGR00674">
    <property type="entry name" value="dapA"/>
    <property type="match status" value="1"/>
</dbReference>
<keyword evidence="10 12" id="KW-0704">Schiff base</keyword>
<evidence type="ECO:0000256" key="5">
    <source>
        <dbReference type="ARBA" id="ARBA00022490"/>
    </source>
</evidence>
<dbReference type="Pfam" id="PF00701">
    <property type="entry name" value="DHDPS"/>
    <property type="match status" value="1"/>
</dbReference>
<dbReference type="CDD" id="cd00950">
    <property type="entry name" value="DHDPS"/>
    <property type="match status" value="1"/>
</dbReference>
<comment type="subcellular location">
    <subcellularLocation>
        <location evidence="12">Cytoplasm</location>
    </subcellularLocation>
</comment>
<feature type="binding site" evidence="12 15">
    <location>
        <position position="51"/>
    </location>
    <ligand>
        <name>pyruvate</name>
        <dbReference type="ChEBI" id="CHEBI:15361"/>
    </ligand>
</feature>
<dbReference type="InterPro" id="IPR020625">
    <property type="entry name" value="Schiff_base-form_aldolases_AS"/>
</dbReference>
<evidence type="ECO:0000256" key="3">
    <source>
        <dbReference type="ARBA" id="ARBA00007592"/>
    </source>
</evidence>
<reference evidence="16 17" key="1">
    <citation type="submission" date="2018-02" db="EMBL/GenBank/DDBJ databases">
        <title>Genomic Encyclopedia of Archaeal and Bacterial Type Strains, Phase II (KMG-II): from individual species to whole genera.</title>
        <authorList>
            <person name="Goeker M."/>
        </authorList>
    </citation>
    <scope>NUCLEOTIDE SEQUENCE [LARGE SCALE GENOMIC DNA]</scope>
    <source>
        <strain evidence="16 17">DSM 29526</strain>
    </source>
</reference>
<dbReference type="GO" id="GO:0009089">
    <property type="term" value="P:lysine biosynthetic process via diaminopimelate"/>
    <property type="evidence" value="ECO:0007669"/>
    <property type="project" value="UniProtKB-UniRule"/>
</dbReference>
<feature type="binding site" evidence="12 15">
    <location>
        <position position="211"/>
    </location>
    <ligand>
        <name>pyruvate</name>
        <dbReference type="ChEBI" id="CHEBI:15361"/>
    </ligand>
</feature>
<evidence type="ECO:0000313" key="16">
    <source>
        <dbReference type="EMBL" id="PPK85519.1"/>
    </source>
</evidence>